<dbReference type="GO" id="GO:0016301">
    <property type="term" value="F:kinase activity"/>
    <property type="evidence" value="ECO:0007669"/>
    <property type="project" value="UniProtKB-KW"/>
</dbReference>
<dbReference type="InterPro" id="IPR018490">
    <property type="entry name" value="cNMP-bd_dom_sf"/>
</dbReference>
<dbReference type="InterPro" id="IPR014710">
    <property type="entry name" value="RmlC-like_jellyroll"/>
</dbReference>
<gene>
    <name evidence="3" type="ORF">NOCA2310006</name>
</gene>
<dbReference type="EMBL" id="CZKA01000025">
    <property type="protein sequence ID" value="CUR55826.1"/>
    <property type="molecule type" value="Genomic_DNA"/>
</dbReference>
<name>A0A2P2C1G6_9ZZZZ</name>
<dbReference type="SMART" id="SM00387">
    <property type="entry name" value="HATPase_c"/>
    <property type="match status" value="1"/>
</dbReference>
<keyword evidence="3" id="KW-0808">Transferase</keyword>
<dbReference type="PRINTS" id="PR00344">
    <property type="entry name" value="BCTRLSENSOR"/>
</dbReference>
<dbReference type="InterPro" id="IPR003594">
    <property type="entry name" value="HATPase_dom"/>
</dbReference>
<feature type="domain" description="Cyclic nucleotide-binding" evidence="1">
    <location>
        <begin position="16"/>
        <end position="77"/>
    </location>
</feature>
<evidence type="ECO:0000259" key="2">
    <source>
        <dbReference type="PROSITE" id="PS50109"/>
    </source>
</evidence>
<reference evidence="3" key="1">
    <citation type="submission" date="2015-08" db="EMBL/GenBank/DDBJ databases">
        <authorList>
            <person name="Babu N.S."/>
            <person name="Beckwith C.J."/>
            <person name="Beseler K.G."/>
            <person name="Brison A."/>
            <person name="Carone J.V."/>
            <person name="Caskin T.P."/>
            <person name="Diamond M."/>
            <person name="Durham M.E."/>
            <person name="Foxe J.M."/>
            <person name="Go M."/>
            <person name="Henderson B.A."/>
            <person name="Jones I.B."/>
            <person name="McGettigan J.A."/>
            <person name="Micheletti S.J."/>
            <person name="Nasrallah M.E."/>
            <person name="Ortiz D."/>
            <person name="Piller C.R."/>
            <person name="Privatt S.R."/>
            <person name="Schneider S.L."/>
            <person name="Sharp S."/>
            <person name="Smith T.C."/>
            <person name="Stanton J.D."/>
            <person name="Ullery H.E."/>
            <person name="Wilson R.J."/>
            <person name="Serrano M.G."/>
            <person name="Buck G."/>
            <person name="Lee V."/>
            <person name="Wang Y."/>
            <person name="Carvalho R."/>
            <person name="Voegtly L."/>
            <person name="Shi R."/>
            <person name="Duckworth R."/>
            <person name="Johnson A."/>
            <person name="Loviza R."/>
            <person name="Walstead R."/>
            <person name="Shah Z."/>
            <person name="Kiflezghi M."/>
            <person name="Wade K."/>
            <person name="Ball S.L."/>
            <person name="Bradley K.W."/>
            <person name="Asai D.J."/>
            <person name="Bowman C.A."/>
            <person name="Russell D.A."/>
            <person name="Pope W.H."/>
            <person name="Jacobs-Sera D."/>
            <person name="Hendrix R.W."/>
            <person name="Hatfull G.F."/>
        </authorList>
    </citation>
    <scope>NUCLEOTIDE SEQUENCE</scope>
</reference>
<dbReference type="Gene3D" id="3.30.565.10">
    <property type="entry name" value="Histidine kinase-like ATPase, C-terminal domain"/>
    <property type="match status" value="1"/>
</dbReference>
<organism evidence="3">
    <name type="scientific">metagenome</name>
    <dbReference type="NCBI Taxonomy" id="256318"/>
    <lineage>
        <taxon>unclassified sequences</taxon>
        <taxon>metagenomes</taxon>
    </lineage>
</organism>
<proteinExistence type="predicted"/>
<dbReference type="Pfam" id="PF00027">
    <property type="entry name" value="cNMP_binding"/>
    <property type="match status" value="1"/>
</dbReference>
<dbReference type="PANTHER" id="PTHR43065:SF48">
    <property type="entry name" value="HISTIDINE KINASE"/>
    <property type="match status" value="1"/>
</dbReference>
<accession>A0A2P2C1G6</accession>
<dbReference type="AlphaFoldDB" id="A0A2P2C1G6"/>
<protein>
    <submittedName>
        <fullName evidence="3">Histidine kinase</fullName>
    </submittedName>
</protein>
<dbReference type="InterPro" id="IPR036890">
    <property type="entry name" value="HATPase_C_sf"/>
</dbReference>
<dbReference type="SUPFAM" id="SSF55874">
    <property type="entry name" value="ATPase domain of HSP90 chaperone/DNA topoisomerase II/histidine kinase"/>
    <property type="match status" value="1"/>
</dbReference>
<dbReference type="Pfam" id="PF02518">
    <property type="entry name" value="HATPase_c"/>
    <property type="match status" value="1"/>
</dbReference>
<dbReference type="PANTHER" id="PTHR43065">
    <property type="entry name" value="SENSOR HISTIDINE KINASE"/>
    <property type="match status" value="1"/>
</dbReference>
<evidence type="ECO:0000313" key="3">
    <source>
        <dbReference type="EMBL" id="CUR55826.1"/>
    </source>
</evidence>
<evidence type="ECO:0000259" key="1">
    <source>
        <dbReference type="PROSITE" id="PS50042"/>
    </source>
</evidence>
<dbReference type="PROSITE" id="PS50109">
    <property type="entry name" value="HIS_KIN"/>
    <property type="match status" value="1"/>
</dbReference>
<dbReference type="InterPro" id="IPR000595">
    <property type="entry name" value="cNMP-bd_dom"/>
</dbReference>
<dbReference type="InterPro" id="IPR005467">
    <property type="entry name" value="His_kinase_dom"/>
</dbReference>
<keyword evidence="3" id="KW-0418">Kinase</keyword>
<dbReference type="SUPFAM" id="SSF51206">
    <property type="entry name" value="cAMP-binding domain-like"/>
    <property type="match status" value="1"/>
</dbReference>
<dbReference type="CDD" id="cd00038">
    <property type="entry name" value="CAP_ED"/>
    <property type="match status" value="1"/>
</dbReference>
<dbReference type="InterPro" id="IPR004358">
    <property type="entry name" value="Sig_transdc_His_kin-like_C"/>
</dbReference>
<feature type="domain" description="Histidine kinase" evidence="2">
    <location>
        <begin position="287"/>
        <end position="463"/>
    </location>
</feature>
<sequence length="463" mass="50286">MTGPAGLLAELRRIHLFDGVSDAQLEVLIGDATEVVLEPGEVLFREGELADLWWVLLEGAIDLVRHVGREDVVVRTMDTPGMWAGGFRAWDEHGFYLATGRAVRGRVLRVPAARLQARAQEWFPFAVHLIEGLYNTARSIESTVRQRESLVTLGTLAAGLAHELNNPAAAAARSARALEEESGRVMASLAELAGSEISAEQYLALDRLRREVAAREPLQDPLALADAEDRIGTWFARHGAPDQWSQAAVLAAAGADVEWCGRLVDVLGETDPRPGIAWVASVLSVTQLLTEVQEATRRVSELVAAVKTYSQVDRDSRQRVDVTQGLESSLVMLGHKLRQGVTVERDYVADLPEIEAQPGELNQVWTNLIDNAVDAMGGAGVLRVRTRFDAESVVVEVSDTGSGMSPAVIARAFDPFFTTKPVGQGTGLGLDISRRIVVERHAGEITVDSDPSGTTFRIRLPRS</sequence>
<dbReference type="Gene3D" id="2.60.120.10">
    <property type="entry name" value="Jelly Rolls"/>
    <property type="match status" value="1"/>
</dbReference>
<dbReference type="PROSITE" id="PS50042">
    <property type="entry name" value="CNMP_BINDING_3"/>
    <property type="match status" value="1"/>
</dbReference>
<dbReference type="Gene3D" id="1.10.287.130">
    <property type="match status" value="1"/>
</dbReference>